<comment type="caution">
    <text evidence="3">The sequence shown here is derived from an EMBL/GenBank/DDBJ whole genome shotgun (WGS) entry which is preliminary data.</text>
</comment>
<keyword evidence="2" id="KW-1133">Transmembrane helix</keyword>
<evidence type="ECO:0000256" key="1">
    <source>
        <dbReference type="SAM" id="MobiDB-lite"/>
    </source>
</evidence>
<name>A0ABQ3HRX8_9ACTN</name>
<reference evidence="4" key="1">
    <citation type="journal article" date="2019" name="Int. J. Syst. Evol. Microbiol.">
        <title>The Global Catalogue of Microorganisms (GCM) 10K type strain sequencing project: providing services to taxonomists for standard genome sequencing and annotation.</title>
        <authorList>
            <consortium name="The Broad Institute Genomics Platform"/>
            <consortium name="The Broad Institute Genome Sequencing Center for Infectious Disease"/>
            <person name="Wu L."/>
            <person name="Ma J."/>
        </authorList>
    </citation>
    <scope>NUCLEOTIDE SEQUENCE [LARGE SCALE GENOMIC DNA]</scope>
    <source>
        <strain evidence="4">CGMCC 1.12791</strain>
    </source>
</reference>
<keyword evidence="2" id="KW-0812">Transmembrane</keyword>
<organism evidence="3 4">
    <name type="scientific">Nocardioides flavus</name>
    <name type="common">ex Wang et al. 2016</name>
    <dbReference type="NCBI Taxonomy" id="2058780"/>
    <lineage>
        <taxon>Bacteria</taxon>
        <taxon>Bacillati</taxon>
        <taxon>Actinomycetota</taxon>
        <taxon>Actinomycetes</taxon>
        <taxon>Propionibacteriales</taxon>
        <taxon>Nocardioidaceae</taxon>
        <taxon>Nocardioides</taxon>
    </lineage>
</organism>
<evidence type="ECO:0000313" key="3">
    <source>
        <dbReference type="EMBL" id="GHE19202.1"/>
    </source>
</evidence>
<dbReference type="Proteomes" id="UP000597341">
    <property type="component" value="Unassembled WGS sequence"/>
</dbReference>
<dbReference type="EMBL" id="BNAD01000019">
    <property type="protein sequence ID" value="GHE19202.1"/>
    <property type="molecule type" value="Genomic_DNA"/>
</dbReference>
<proteinExistence type="predicted"/>
<protein>
    <submittedName>
        <fullName evidence="3">Uncharacterized protein</fullName>
    </submittedName>
</protein>
<evidence type="ECO:0000256" key="2">
    <source>
        <dbReference type="SAM" id="Phobius"/>
    </source>
</evidence>
<keyword evidence="2" id="KW-0472">Membrane</keyword>
<gene>
    <name evidence="3" type="ORF">GCM10011376_38120</name>
</gene>
<evidence type="ECO:0000313" key="4">
    <source>
        <dbReference type="Proteomes" id="UP000597341"/>
    </source>
</evidence>
<accession>A0ABQ3HRX8</accession>
<feature type="transmembrane region" description="Helical" evidence="2">
    <location>
        <begin position="26"/>
        <end position="48"/>
    </location>
</feature>
<feature type="region of interest" description="Disordered" evidence="1">
    <location>
        <begin position="50"/>
        <end position="74"/>
    </location>
</feature>
<keyword evidence="4" id="KW-1185">Reference proteome</keyword>
<feature type="region of interest" description="Disordered" evidence="1">
    <location>
        <begin position="1"/>
        <end position="20"/>
    </location>
</feature>
<sequence>MAADDDKRPSGRTVHDDDVPPKMPPWVKYLLLGLLAAVVVAVLTMLGVGGEHGPGRHGASHSAPAGMAGSQEWQ</sequence>